<dbReference type="InterPro" id="IPR004095">
    <property type="entry name" value="TGS"/>
</dbReference>
<gene>
    <name evidence="6" type="ORF">F3Y22_tig00110383pilonHSYRG00351</name>
</gene>
<evidence type="ECO:0000256" key="3">
    <source>
        <dbReference type="ARBA" id="ARBA00075768"/>
    </source>
</evidence>
<organism evidence="6 7">
    <name type="scientific">Hibiscus syriacus</name>
    <name type="common">Rose of Sharon</name>
    <dbReference type="NCBI Taxonomy" id="106335"/>
    <lineage>
        <taxon>Eukaryota</taxon>
        <taxon>Viridiplantae</taxon>
        <taxon>Streptophyta</taxon>
        <taxon>Embryophyta</taxon>
        <taxon>Tracheophyta</taxon>
        <taxon>Spermatophyta</taxon>
        <taxon>Magnoliopsida</taxon>
        <taxon>eudicotyledons</taxon>
        <taxon>Gunneridae</taxon>
        <taxon>Pentapetalae</taxon>
        <taxon>rosids</taxon>
        <taxon>malvids</taxon>
        <taxon>Malvales</taxon>
        <taxon>Malvaceae</taxon>
        <taxon>Malvoideae</taxon>
        <taxon>Hibiscus</taxon>
    </lineage>
</organism>
<comment type="similarity">
    <text evidence="1">Belongs to the RelA/SpoT family.</text>
</comment>
<dbReference type="FunFam" id="3.10.20.30:FF:000002">
    <property type="entry name" value="GTP pyrophosphokinase (RelA/SpoT)"/>
    <property type="match status" value="1"/>
</dbReference>
<dbReference type="PANTHER" id="PTHR43061:SF1">
    <property type="entry name" value="GTP DIPHOSPHOKINASE RSH1, CHLOROPLASTIC-RELATED"/>
    <property type="match status" value="1"/>
</dbReference>
<dbReference type="Proteomes" id="UP000436088">
    <property type="component" value="Unassembled WGS sequence"/>
</dbReference>
<evidence type="ECO:0000313" key="6">
    <source>
        <dbReference type="EMBL" id="KAE8707597.1"/>
    </source>
</evidence>
<name>A0A6A3AVX9_HIBSY</name>
<evidence type="ECO:0000256" key="2">
    <source>
        <dbReference type="ARBA" id="ARBA00070102"/>
    </source>
</evidence>
<comment type="caution">
    <text evidence="6">The sequence shown here is derived from an EMBL/GenBank/DDBJ whole genome shotgun (WGS) entry which is preliminary data.</text>
</comment>
<dbReference type="Gene3D" id="3.10.20.30">
    <property type="match status" value="1"/>
</dbReference>
<evidence type="ECO:0000259" key="5">
    <source>
        <dbReference type="Pfam" id="PF02824"/>
    </source>
</evidence>
<dbReference type="PANTHER" id="PTHR43061">
    <property type="entry name" value="GTP DIPHOSPHOKINASE RSH1, CHLOROPLASTIC-RELATED"/>
    <property type="match status" value="1"/>
</dbReference>
<accession>A0A6A3AVX9</accession>
<evidence type="ECO:0000256" key="1">
    <source>
        <dbReference type="ARBA" id="ARBA00007476"/>
    </source>
</evidence>
<dbReference type="Pfam" id="PF02824">
    <property type="entry name" value="TGS"/>
    <property type="match status" value="1"/>
</dbReference>
<dbReference type="SUPFAM" id="SSF81271">
    <property type="entry name" value="TGS-like"/>
    <property type="match status" value="1"/>
</dbReference>
<protein>
    <recommendedName>
        <fullName evidence="2">Putative GTP diphosphokinase RSH1, chloroplastic</fullName>
    </recommendedName>
    <alternativeName>
        <fullName evidence="3">RelA/SpoT homolog 1</fullName>
    </alternativeName>
    <alternativeName>
        <fullName evidence="4">ppGpp synthetase RSH1</fullName>
    </alternativeName>
</protein>
<dbReference type="CDD" id="cd01668">
    <property type="entry name" value="TGS_RSH"/>
    <property type="match status" value="1"/>
</dbReference>
<dbReference type="InterPro" id="IPR012675">
    <property type="entry name" value="Beta-grasp_dom_sf"/>
</dbReference>
<dbReference type="EMBL" id="VEPZ02000963">
    <property type="protein sequence ID" value="KAE8707597.1"/>
    <property type="molecule type" value="Genomic_DNA"/>
</dbReference>
<reference evidence="6" key="1">
    <citation type="submission" date="2019-09" db="EMBL/GenBank/DDBJ databases">
        <title>Draft genome information of white flower Hibiscus syriacus.</title>
        <authorList>
            <person name="Kim Y.-M."/>
        </authorList>
    </citation>
    <scope>NUCLEOTIDE SEQUENCE [LARGE SCALE GENOMIC DNA]</scope>
    <source>
        <strain evidence="6">YM2019G1</strain>
    </source>
</reference>
<dbReference type="InterPro" id="IPR033655">
    <property type="entry name" value="TGS_RelA/SpoT"/>
</dbReference>
<evidence type="ECO:0000256" key="4">
    <source>
        <dbReference type="ARBA" id="ARBA00082153"/>
    </source>
</evidence>
<evidence type="ECO:0000313" key="7">
    <source>
        <dbReference type="Proteomes" id="UP000436088"/>
    </source>
</evidence>
<dbReference type="InterPro" id="IPR012676">
    <property type="entry name" value="TGS-like"/>
</dbReference>
<feature type="domain" description="TGS" evidence="5">
    <location>
        <begin position="229"/>
        <end position="287"/>
    </location>
</feature>
<sequence>MAESSTISAIQKQIEDLKKLVKQNQYLETRITMNKVNSLLHQKQATIDNKAPMRVEMEFAQLQNQIKVPEELSKNLSKFFAVQSMLRKTYFMVFMNVSEHISILDAYVFRLLLMGISIIYLAKNLEFESKVAPYAFYSIEVGTDEMDLIAERELAAHYSGRVFVTGLVGDTEPNARSTRGKAICLNNANVTLRVGWLNVIREWPEEIVGNMNSREFMDTITRNILGSRVFVFTPMGEIKNLPRVATVIEYAYMIHINLGNKMVATKVNVNLVSPTHVLTNAEVVEIIMYIVLSSKSNFQRHKHWLQHAKTSSARHKIMTFLREQAALSVMELTTERVNSFISDSEEDSESEEFS</sequence>
<dbReference type="AlphaFoldDB" id="A0A6A3AVX9"/>
<proteinExistence type="inferred from homology"/>
<keyword evidence="7" id="KW-1185">Reference proteome</keyword>